<gene>
    <name evidence="1" type="ORF">LY90DRAFT_668936</name>
</gene>
<accession>A0A1Y2DIB4</accession>
<evidence type="ECO:0000313" key="2">
    <source>
        <dbReference type="Proteomes" id="UP000193920"/>
    </source>
</evidence>
<comment type="caution">
    <text evidence="1">The sequence shown here is derived from an EMBL/GenBank/DDBJ whole genome shotgun (WGS) entry which is preliminary data.</text>
</comment>
<keyword evidence="2" id="KW-1185">Reference proteome</keyword>
<proteinExistence type="predicted"/>
<evidence type="ECO:0000313" key="1">
    <source>
        <dbReference type="EMBL" id="ORY58972.1"/>
    </source>
</evidence>
<dbReference type="Proteomes" id="UP000193920">
    <property type="component" value="Unassembled WGS sequence"/>
</dbReference>
<organism evidence="1 2">
    <name type="scientific">Neocallimastix californiae</name>
    <dbReference type="NCBI Taxonomy" id="1754190"/>
    <lineage>
        <taxon>Eukaryota</taxon>
        <taxon>Fungi</taxon>
        <taxon>Fungi incertae sedis</taxon>
        <taxon>Chytridiomycota</taxon>
        <taxon>Chytridiomycota incertae sedis</taxon>
        <taxon>Neocallimastigomycetes</taxon>
        <taxon>Neocallimastigales</taxon>
        <taxon>Neocallimastigaceae</taxon>
        <taxon>Neocallimastix</taxon>
    </lineage>
</organism>
<sequence length="467" mass="55721">MAHDYTKKPFSKRDQIRDDVDDNHIVVYKDNDELKIKKCSTYETDYYAKNNNNDSDSFGKLVKGNNKAHIKLEDYNYENLNPYTTESKDNYKPLPVKREIVTPCNLKYHFITDPDYNENPFKSSMKNDYPFYNKYQKEKLCEKQDKAQFNLGYDTNDNKTLYNDSFAISNDKTKESYQNSKILTKFNTIDNIKLDIEGPKGFKDVTTTHRYDFRNDRAERTKVFNNNRKVFDGIKDIETGDLLNLSWEFDPVKESLTRKDYTIPKVDEKDRFKKAKSDTYNTNPYLKTYNKQDNDHPKLSITKTDYVNYPDKYKYNPRRPLNSKFDNHLFQDDVYNDESKPRYYRSCYETDYQKVDHPVRAKSYSHMESFDTTLNELFPKEFRCHSMKKQSVTHKNFNQKEIPPYYRASKYEIEKEYIDIIEHNNAGDPDNKKISITHSSYIAPEITIDHAKMPIPLRNKLLILKYF</sequence>
<reference evidence="1 2" key="1">
    <citation type="submission" date="2016-08" db="EMBL/GenBank/DDBJ databases">
        <title>A Parts List for Fungal Cellulosomes Revealed by Comparative Genomics.</title>
        <authorList>
            <consortium name="DOE Joint Genome Institute"/>
            <person name="Haitjema C.H."/>
            <person name="Gilmore S.P."/>
            <person name="Henske J.K."/>
            <person name="Solomon K.V."/>
            <person name="De Groot R."/>
            <person name="Kuo A."/>
            <person name="Mondo S.J."/>
            <person name="Salamov A.A."/>
            <person name="Labutti K."/>
            <person name="Zhao Z."/>
            <person name="Chiniquy J."/>
            <person name="Barry K."/>
            <person name="Brewer H.M."/>
            <person name="Purvine S.O."/>
            <person name="Wright A.T."/>
            <person name="Boxma B."/>
            <person name="Van Alen T."/>
            <person name="Hackstein J.H."/>
            <person name="Baker S.E."/>
            <person name="Grigoriev I.V."/>
            <person name="O'Malley M.A."/>
        </authorList>
    </citation>
    <scope>NUCLEOTIDE SEQUENCE [LARGE SCALE GENOMIC DNA]</scope>
    <source>
        <strain evidence="1 2">G1</strain>
    </source>
</reference>
<dbReference type="OrthoDB" id="2141613at2759"/>
<dbReference type="EMBL" id="MCOG01000065">
    <property type="protein sequence ID" value="ORY58972.1"/>
    <property type="molecule type" value="Genomic_DNA"/>
</dbReference>
<name>A0A1Y2DIB4_9FUNG</name>
<protein>
    <submittedName>
        <fullName evidence="1">Uncharacterized protein</fullName>
    </submittedName>
</protein>
<dbReference type="AlphaFoldDB" id="A0A1Y2DIB4"/>